<name>A0A7L8AG14_9FLAO</name>
<accession>A0A7L8AG14</accession>
<evidence type="ECO:0000256" key="2">
    <source>
        <dbReference type="ARBA" id="ARBA00022475"/>
    </source>
</evidence>
<dbReference type="Pfam" id="PF03279">
    <property type="entry name" value="Lip_A_acyltrans"/>
    <property type="match status" value="1"/>
</dbReference>
<evidence type="ECO:0000256" key="1">
    <source>
        <dbReference type="ARBA" id="ARBA00004533"/>
    </source>
</evidence>
<evidence type="ECO:0000256" key="3">
    <source>
        <dbReference type="ARBA" id="ARBA00022519"/>
    </source>
</evidence>
<evidence type="ECO:0000313" key="8">
    <source>
        <dbReference type="Proteomes" id="UP000516764"/>
    </source>
</evidence>
<dbReference type="PANTHER" id="PTHR30606:SF10">
    <property type="entry name" value="PHOSPHATIDYLINOSITOL MANNOSIDE ACYLTRANSFERASE"/>
    <property type="match status" value="1"/>
</dbReference>
<comment type="subcellular location">
    <subcellularLocation>
        <location evidence="1">Cell inner membrane</location>
    </subcellularLocation>
</comment>
<organism evidence="7 8">
    <name type="scientific">Polaribacter haliotis</name>
    <dbReference type="NCBI Taxonomy" id="1888915"/>
    <lineage>
        <taxon>Bacteria</taxon>
        <taxon>Pseudomonadati</taxon>
        <taxon>Bacteroidota</taxon>
        <taxon>Flavobacteriia</taxon>
        <taxon>Flavobacteriales</taxon>
        <taxon>Flavobacteriaceae</taxon>
    </lineage>
</organism>
<keyword evidence="2" id="KW-1003">Cell membrane</keyword>
<evidence type="ECO:0000313" key="7">
    <source>
        <dbReference type="EMBL" id="QOD60907.1"/>
    </source>
</evidence>
<dbReference type="Proteomes" id="UP000516764">
    <property type="component" value="Chromosome"/>
</dbReference>
<dbReference type="AlphaFoldDB" id="A0A7L8AG14"/>
<sequence>MQFLIFALTYPIIWILSRLPMRLLYIKSDVFYFLIYHVFGYRKTVVLENLKMAFPEKSEEELFKIRKKFFKHLMDLMMESVKAFSISEKEILKRYKYKNPELVNSFAKQGRDIALVGAHQANWEWSTSLAKVIDIDVYGAYTKLNNKYFEKYVRSSREKFGVRGYKTSEMVKGMQKRFSENKRGAYILLSDQSPQPHKTYYWREFFNIKVPVHTGAEMLSKKFNLVVINYVTKKMKRGYYETEFQLITENPKEFDNYKITDLYTELTEKNILDQPEFYLWSHKRFKHRDKVPKEFL</sequence>
<proteinExistence type="predicted"/>
<keyword evidence="6 7" id="KW-0012">Acyltransferase</keyword>
<dbReference type="OrthoDB" id="9801955at2"/>
<keyword evidence="5" id="KW-0472">Membrane</keyword>
<dbReference type="GO" id="GO:0009247">
    <property type="term" value="P:glycolipid biosynthetic process"/>
    <property type="evidence" value="ECO:0007669"/>
    <property type="project" value="UniProtKB-ARBA"/>
</dbReference>
<dbReference type="CDD" id="cd07984">
    <property type="entry name" value="LPLAT_LABLAT-like"/>
    <property type="match status" value="1"/>
</dbReference>
<dbReference type="PANTHER" id="PTHR30606">
    <property type="entry name" value="LIPID A BIOSYNTHESIS LAUROYL ACYLTRANSFERASE"/>
    <property type="match status" value="1"/>
</dbReference>
<dbReference type="GO" id="GO:0016746">
    <property type="term" value="F:acyltransferase activity"/>
    <property type="evidence" value="ECO:0007669"/>
    <property type="project" value="UniProtKB-KW"/>
</dbReference>
<dbReference type="KEGG" id="phal:H9I45_00245"/>
<dbReference type="GO" id="GO:0005886">
    <property type="term" value="C:plasma membrane"/>
    <property type="evidence" value="ECO:0007669"/>
    <property type="project" value="UniProtKB-SubCell"/>
</dbReference>
<dbReference type="InterPro" id="IPR004960">
    <property type="entry name" value="LipA_acyltrans"/>
</dbReference>
<reference evidence="7 8" key="1">
    <citation type="journal article" date="2016" name="Int. J. Syst. Evol. Microbiol.">
        <title>Polaribacter haliotis sp. nov., isolated from the gut of abalone Haliotis discus hannai.</title>
        <authorList>
            <person name="Kim Y.O."/>
            <person name="Park I.S."/>
            <person name="Park S."/>
            <person name="Nam B.H."/>
            <person name="Park J.M."/>
            <person name="Kim D.G."/>
            <person name="Yoon J.H."/>
        </authorList>
    </citation>
    <scope>NUCLEOTIDE SEQUENCE [LARGE SCALE GENOMIC DNA]</scope>
    <source>
        <strain evidence="7 8">KCTC 52418</strain>
    </source>
</reference>
<keyword evidence="4 7" id="KW-0808">Transferase</keyword>
<evidence type="ECO:0000256" key="5">
    <source>
        <dbReference type="ARBA" id="ARBA00023136"/>
    </source>
</evidence>
<keyword evidence="3" id="KW-0997">Cell inner membrane</keyword>
<evidence type="ECO:0000256" key="6">
    <source>
        <dbReference type="ARBA" id="ARBA00023315"/>
    </source>
</evidence>
<gene>
    <name evidence="7" type="ORF">H9I45_00245</name>
</gene>
<evidence type="ECO:0000256" key="4">
    <source>
        <dbReference type="ARBA" id="ARBA00022679"/>
    </source>
</evidence>
<protein>
    <submittedName>
        <fullName evidence="7">Lysophospholipid acyltransferase family protein</fullName>
    </submittedName>
</protein>
<dbReference type="RefSeq" id="WP_088355296.1">
    <property type="nucleotide sequence ID" value="NZ_CP061813.1"/>
</dbReference>
<dbReference type="EMBL" id="CP061813">
    <property type="protein sequence ID" value="QOD60907.1"/>
    <property type="molecule type" value="Genomic_DNA"/>
</dbReference>
<keyword evidence="8" id="KW-1185">Reference proteome</keyword>